<dbReference type="EMBL" id="GDQN01003451">
    <property type="protein sequence ID" value="JAT87603.1"/>
    <property type="molecule type" value="Transcribed_RNA"/>
</dbReference>
<protein>
    <submittedName>
        <fullName evidence="2">Uncharacterized protein</fullName>
    </submittedName>
</protein>
<dbReference type="AlphaFoldDB" id="A0A1E1WKQ9"/>
<name>A0A1E1WKQ9_PECGO</name>
<proteinExistence type="predicted"/>
<feature type="region of interest" description="Disordered" evidence="1">
    <location>
        <begin position="108"/>
        <end position="139"/>
    </location>
</feature>
<evidence type="ECO:0000313" key="2">
    <source>
        <dbReference type="EMBL" id="JAT87603.1"/>
    </source>
</evidence>
<organism evidence="2">
    <name type="scientific">Pectinophora gossypiella</name>
    <name type="common">Cotton pink bollworm</name>
    <name type="synonym">Depressaria gossypiella</name>
    <dbReference type="NCBI Taxonomy" id="13191"/>
    <lineage>
        <taxon>Eukaryota</taxon>
        <taxon>Metazoa</taxon>
        <taxon>Ecdysozoa</taxon>
        <taxon>Arthropoda</taxon>
        <taxon>Hexapoda</taxon>
        <taxon>Insecta</taxon>
        <taxon>Pterygota</taxon>
        <taxon>Neoptera</taxon>
        <taxon>Endopterygota</taxon>
        <taxon>Lepidoptera</taxon>
        <taxon>Glossata</taxon>
        <taxon>Ditrysia</taxon>
        <taxon>Gelechioidea</taxon>
        <taxon>Gelechiidae</taxon>
        <taxon>Apatetrinae</taxon>
        <taxon>Pectinophora</taxon>
    </lineage>
</organism>
<gene>
    <name evidence="2" type="ORF">g.19200</name>
</gene>
<evidence type="ECO:0000256" key="1">
    <source>
        <dbReference type="SAM" id="MobiDB-lite"/>
    </source>
</evidence>
<sequence length="139" mass="15701">ALALELPGFVPRCRKPFSGTIETYKPRQVSEDTLSQQWMSRLIALRQREESLNKRERELLSKEIVNSPATKIIPLNESIEGPYNGDSNGITLPPEITQVDKGGAWARRLRRRSGSVRTRSRRKSYGYEDLDSSLSADPG</sequence>
<reference evidence="2" key="1">
    <citation type="submission" date="2015-09" db="EMBL/GenBank/DDBJ databases">
        <title>De novo assembly of Pectinophora gossypiella (Pink Bollworm) gut transcriptome.</title>
        <authorList>
            <person name="Tassone E.E."/>
        </authorList>
    </citation>
    <scope>NUCLEOTIDE SEQUENCE</scope>
</reference>
<feature type="compositionally biased region" description="Basic residues" evidence="1">
    <location>
        <begin position="108"/>
        <end position="124"/>
    </location>
</feature>
<accession>A0A1E1WKQ9</accession>
<feature type="non-terminal residue" evidence="2">
    <location>
        <position position="139"/>
    </location>
</feature>
<feature type="non-terminal residue" evidence="2">
    <location>
        <position position="1"/>
    </location>
</feature>
<dbReference type="OrthoDB" id="6338986at2759"/>